<dbReference type="SUPFAM" id="SSF51679">
    <property type="entry name" value="Bacterial luciferase-like"/>
    <property type="match status" value="1"/>
</dbReference>
<dbReference type="OrthoDB" id="9780518at2"/>
<dbReference type="PANTHER" id="PTHR30137">
    <property type="entry name" value="LUCIFERASE-LIKE MONOOXYGENASE"/>
    <property type="match status" value="1"/>
</dbReference>
<dbReference type="Gene3D" id="3.20.20.30">
    <property type="entry name" value="Luciferase-like domain"/>
    <property type="match status" value="1"/>
</dbReference>
<dbReference type="Proteomes" id="UP000014197">
    <property type="component" value="Unassembled WGS sequence"/>
</dbReference>
<reference evidence="3 5" key="1">
    <citation type="submission" date="2013-02" db="EMBL/GenBank/DDBJ databases">
        <title>The Genome Sequence of Enterococcus haemoperoxidus BAA-382.</title>
        <authorList>
            <consortium name="The Broad Institute Genome Sequencing Platform"/>
            <consortium name="The Broad Institute Genome Sequencing Center for Infectious Disease"/>
            <person name="Earl A.M."/>
            <person name="Gilmore M.S."/>
            <person name="Lebreton F."/>
            <person name="Walker B."/>
            <person name="Young S.K."/>
            <person name="Zeng Q."/>
            <person name="Gargeya S."/>
            <person name="Fitzgerald M."/>
            <person name="Haas B."/>
            <person name="Abouelleil A."/>
            <person name="Alvarado L."/>
            <person name="Arachchi H.M."/>
            <person name="Berlin A.M."/>
            <person name="Chapman S.B."/>
            <person name="Dewar J."/>
            <person name="Goldberg J."/>
            <person name="Griggs A."/>
            <person name="Gujja S."/>
            <person name="Hansen M."/>
            <person name="Howarth C."/>
            <person name="Imamovic A."/>
            <person name="Larimer J."/>
            <person name="McCowan C."/>
            <person name="Murphy C."/>
            <person name="Neiman D."/>
            <person name="Pearson M."/>
            <person name="Priest M."/>
            <person name="Roberts A."/>
            <person name="Saif S."/>
            <person name="Shea T."/>
            <person name="Sisk P."/>
            <person name="Sykes S."/>
            <person name="Wortman J."/>
            <person name="Nusbaum C."/>
            <person name="Birren B."/>
        </authorList>
    </citation>
    <scope>NUCLEOTIDE SEQUENCE [LARGE SCALE GENOMIC DNA]</scope>
    <source>
        <strain evidence="3 5">ATCC BAA-382</strain>
    </source>
</reference>
<evidence type="ECO:0000256" key="1">
    <source>
        <dbReference type="ARBA" id="ARBA00007789"/>
    </source>
</evidence>
<name>R2SN95_9ENTE</name>
<dbReference type="InterPro" id="IPR036661">
    <property type="entry name" value="Luciferase-like_sf"/>
</dbReference>
<organism evidence="3 5">
    <name type="scientific">Enterococcus haemoperoxidus ATCC BAA-382</name>
    <dbReference type="NCBI Taxonomy" id="1158608"/>
    <lineage>
        <taxon>Bacteria</taxon>
        <taxon>Bacillati</taxon>
        <taxon>Bacillota</taxon>
        <taxon>Bacilli</taxon>
        <taxon>Lactobacillales</taxon>
        <taxon>Enterococcaceae</taxon>
        <taxon>Enterococcus</taxon>
    </lineage>
</organism>
<dbReference type="Proteomes" id="UP000013858">
    <property type="component" value="Unassembled WGS sequence"/>
</dbReference>
<dbReference type="GO" id="GO:0005829">
    <property type="term" value="C:cytosol"/>
    <property type="evidence" value="ECO:0007669"/>
    <property type="project" value="TreeGrafter"/>
</dbReference>
<proteinExistence type="predicted"/>
<dbReference type="AlphaFoldDB" id="R2SN95"/>
<evidence type="ECO:0000313" key="3">
    <source>
        <dbReference type="EMBL" id="EOH96645.1"/>
    </source>
</evidence>
<dbReference type="NCBIfam" id="TIGR03558">
    <property type="entry name" value="oxido_grp_1"/>
    <property type="match status" value="1"/>
</dbReference>
<protein>
    <submittedName>
        <fullName evidence="3 4">Luciferase</fullName>
    </submittedName>
</protein>
<evidence type="ECO:0000313" key="4">
    <source>
        <dbReference type="EMBL" id="EOT60141.1"/>
    </source>
</evidence>
<comment type="similarity">
    <text evidence="1">To bacterial alkanal monooxygenase alpha and beta chains.</text>
</comment>
<reference evidence="4 6" key="2">
    <citation type="submission" date="2013-03" db="EMBL/GenBank/DDBJ databases">
        <title>The Genome Sequence of Enterococcus haemoperoxidus BAA-382 (PacBio/Illumina hybrid assembly).</title>
        <authorList>
            <consortium name="The Broad Institute Genomics Platform"/>
            <consortium name="The Broad Institute Genome Sequencing Center for Infectious Disease"/>
            <person name="Earl A."/>
            <person name="Russ C."/>
            <person name="Gilmore M."/>
            <person name="Surin D."/>
            <person name="Walker B."/>
            <person name="Young S."/>
            <person name="Zeng Q."/>
            <person name="Gargeya S."/>
            <person name="Fitzgerald M."/>
            <person name="Haas B."/>
            <person name="Abouelleil A."/>
            <person name="Allen A.W."/>
            <person name="Alvarado L."/>
            <person name="Arachchi H.M."/>
            <person name="Berlin A.M."/>
            <person name="Chapman S.B."/>
            <person name="Gainer-Dewar J."/>
            <person name="Goldberg J."/>
            <person name="Griggs A."/>
            <person name="Gujja S."/>
            <person name="Hansen M."/>
            <person name="Howarth C."/>
            <person name="Imamovic A."/>
            <person name="Ireland A."/>
            <person name="Larimer J."/>
            <person name="McCowan C."/>
            <person name="Murphy C."/>
            <person name="Pearson M."/>
            <person name="Poon T.W."/>
            <person name="Priest M."/>
            <person name="Roberts A."/>
            <person name="Saif S."/>
            <person name="Shea T."/>
            <person name="Sisk P."/>
            <person name="Sykes S."/>
            <person name="Wortman J."/>
            <person name="Nusbaum C."/>
            <person name="Birren B."/>
        </authorList>
    </citation>
    <scope>NUCLEOTIDE SEQUENCE [LARGE SCALE GENOMIC DNA]</scope>
    <source>
        <strain evidence="4 6">ATCC BAA-382</strain>
    </source>
</reference>
<dbReference type="InterPro" id="IPR050766">
    <property type="entry name" value="Bact_Lucif_Oxidored"/>
</dbReference>
<keyword evidence="6" id="KW-1185">Reference proteome</keyword>
<dbReference type="STRING" id="155618.RV06_GL001615"/>
<gene>
    <name evidence="4" type="ORF">I583_02776</name>
    <name evidence="3" type="ORF">UAW_01810</name>
</gene>
<dbReference type="GO" id="GO:0016705">
    <property type="term" value="F:oxidoreductase activity, acting on paired donors, with incorporation or reduction of molecular oxygen"/>
    <property type="evidence" value="ECO:0007669"/>
    <property type="project" value="InterPro"/>
</dbReference>
<dbReference type="EMBL" id="ASVY01000003">
    <property type="protein sequence ID" value="EOT60141.1"/>
    <property type="molecule type" value="Genomic_DNA"/>
</dbReference>
<dbReference type="PATRIC" id="fig|1158608.3.peg.1787"/>
<dbReference type="EMBL" id="AJAR01000016">
    <property type="protein sequence ID" value="EOH96645.1"/>
    <property type="molecule type" value="Genomic_DNA"/>
</dbReference>
<dbReference type="InterPro" id="IPR019949">
    <property type="entry name" value="CmoO-like"/>
</dbReference>
<evidence type="ECO:0000313" key="6">
    <source>
        <dbReference type="Proteomes" id="UP000014197"/>
    </source>
</evidence>
<dbReference type="Pfam" id="PF00296">
    <property type="entry name" value="Bac_luciferase"/>
    <property type="match status" value="1"/>
</dbReference>
<sequence>MRLSILDQLNVSTNSSSIETLHQAEEIALLADNLGYTRIWYSEHHGSDAMASATPEILVAHIASITERIRVGAGGIMMMHYSPLKIAETFKTLSALHPNRIDLGIGRAPGGNQLTTLALNPSMNNNLNLDDKLSEILMFMDDNFPEDHFYSRVSAVPREVIFPKIWLLGSGGASAKQAGLLGINYSFAQFISGPVNKDTLANYYDNFIPSIYQERPETNAAYFTVVADSKEEAEYRSASYQHFVFATERGLPNKFVSPEEALSYPYTEMEKADLEKNRSRFVIGDSKSVADYFRKEEELGVSEAMIIAAGYTIEDRKTTLRLLAKEML</sequence>
<accession>R2SN95</accession>
<evidence type="ECO:0000259" key="2">
    <source>
        <dbReference type="Pfam" id="PF00296"/>
    </source>
</evidence>
<comment type="caution">
    <text evidence="3">The sequence shown here is derived from an EMBL/GenBank/DDBJ whole genome shotgun (WGS) entry which is preliminary data.</text>
</comment>
<dbReference type="PANTHER" id="PTHR30137:SF6">
    <property type="entry name" value="LUCIFERASE-LIKE MONOOXYGENASE"/>
    <property type="match status" value="1"/>
</dbReference>
<dbReference type="eggNOG" id="COG2141">
    <property type="taxonomic scope" value="Bacteria"/>
</dbReference>
<dbReference type="RefSeq" id="WP_010762012.1">
    <property type="nucleotide sequence ID" value="NZ_KB946316.1"/>
</dbReference>
<dbReference type="InterPro" id="IPR011251">
    <property type="entry name" value="Luciferase-like_dom"/>
</dbReference>
<feature type="domain" description="Luciferase-like" evidence="2">
    <location>
        <begin position="1"/>
        <end position="302"/>
    </location>
</feature>
<evidence type="ECO:0000313" key="5">
    <source>
        <dbReference type="Proteomes" id="UP000013858"/>
    </source>
</evidence>